<accession>A0A7W6DQC9</accession>
<dbReference type="CDD" id="cd00586">
    <property type="entry name" value="4HBT"/>
    <property type="match status" value="1"/>
</dbReference>
<evidence type="ECO:0000313" key="1">
    <source>
        <dbReference type="EMBL" id="MBB3985766.1"/>
    </source>
</evidence>
<dbReference type="GO" id="GO:0018739">
    <property type="term" value="F:4-hydroxybenzoyl-CoA thioesterase activity"/>
    <property type="evidence" value="ECO:0007669"/>
    <property type="project" value="UniProtKB-EC"/>
</dbReference>
<organism evidence="1 2">
    <name type="scientific">Sagittula marina</name>
    <dbReference type="NCBI Taxonomy" id="943940"/>
    <lineage>
        <taxon>Bacteria</taxon>
        <taxon>Pseudomonadati</taxon>
        <taxon>Pseudomonadota</taxon>
        <taxon>Alphaproteobacteria</taxon>
        <taxon>Rhodobacterales</taxon>
        <taxon>Roseobacteraceae</taxon>
        <taxon>Sagittula</taxon>
    </lineage>
</organism>
<dbReference type="Gene3D" id="3.10.129.10">
    <property type="entry name" value="Hotdog Thioesterase"/>
    <property type="match status" value="1"/>
</dbReference>
<name>A0A7W6DQC9_9RHOB</name>
<reference evidence="1 2" key="1">
    <citation type="submission" date="2020-08" db="EMBL/GenBank/DDBJ databases">
        <title>Genomic Encyclopedia of Type Strains, Phase IV (KMG-IV): sequencing the most valuable type-strain genomes for metagenomic binning, comparative biology and taxonomic classification.</title>
        <authorList>
            <person name="Goeker M."/>
        </authorList>
    </citation>
    <scope>NUCLEOTIDE SEQUENCE [LARGE SCALE GENOMIC DNA]</scope>
    <source>
        <strain evidence="1 2">DSM 102235</strain>
    </source>
</reference>
<keyword evidence="2" id="KW-1185">Reference proteome</keyword>
<proteinExistence type="predicted"/>
<dbReference type="RefSeq" id="WP_183965603.1">
    <property type="nucleotide sequence ID" value="NZ_BAABBZ010000018.1"/>
</dbReference>
<dbReference type="EMBL" id="JACIEJ010000004">
    <property type="protein sequence ID" value="MBB3985766.1"/>
    <property type="molecule type" value="Genomic_DNA"/>
</dbReference>
<dbReference type="InterPro" id="IPR029069">
    <property type="entry name" value="HotDog_dom_sf"/>
</dbReference>
<comment type="caution">
    <text evidence="1">The sequence shown here is derived from an EMBL/GenBank/DDBJ whole genome shotgun (WGS) entry which is preliminary data.</text>
</comment>
<sequence length="133" mass="15168">MTLFTRVQRISFGDCDPAGIVYYPNYFRWMDETFQAYLAERADGHKALCERLQSRGFGLMEATLAFRSPGLEGQTITYALTEIIWSSRSFELTYRATDGDRLLLEGRERRGVFVDRDGRLAAGEVAALRDLLV</sequence>
<evidence type="ECO:0000313" key="2">
    <source>
        <dbReference type="Proteomes" id="UP000541426"/>
    </source>
</evidence>
<dbReference type="Pfam" id="PF13279">
    <property type="entry name" value="4HBT_2"/>
    <property type="match status" value="1"/>
</dbReference>
<dbReference type="EC" id="3.1.2.23" evidence="1"/>
<protein>
    <submittedName>
        <fullName evidence="1">4-hydroxybenzoyl-CoA thioesterase</fullName>
        <ecNumber evidence="1">3.1.2.23</ecNumber>
    </submittedName>
</protein>
<dbReference type="SUPFAM" id="SSF54637">
    <property type="entry name" value="Thioesterase/thiol ester dehydrase-isomerase"/>
    <property type="match status" value="1"/>
</dbReference>
<dbReference type="AlphaFoldDB" id="A0A7W6DQC9"/>
<gene>
    <name evidence="1" type="ORF">GGQ68_002099</name>
</gene>
<keyword evidence="1" id="KW-0378">Hydrolase</keyword>
<dbReference type="Proteomes" id="UP000541426">
    <property type="component" value="Unassembled WGS sequence"/>
</dbReference>